<name>A0A0B2B723_9ACTN</name>
<keyword evidence="2" id="KW-0805">Transcription regulation</keyword>
<dbReference type="InterPro" id="IPR014284">
    <property type="entry name" value="RNA_pol_sigma-70_dom"/>
</dbReference>
<evidence type="ECO:0000256" key="2">
    <source>
        <dbReference type="ARBA" id="ARBA00023015"/>
    </source>
</evidence>
<dbReference type="InterPro" id="IPR013324">
    <property type="entry name" value="RNA_pol_sigma_r3/r4-like"/>
</dbReference>
<dbReference type="GO" id="GO:0016987">
    <property type="term" value="F:sigma factor activity"/>
    <property type="evidence" value="ECO:0007669"/>
    <property type="project" value="UniProtKB-KW"/>
</dbReference>
<organism evidence="8 9">
    <name type="scientific">Mumia flava</name>
    <dbReference type="NCBI Taxonomy" id="1348852"/>
    <lineage>
        <taxon>Bacteria</taxon>
        <taxon>Bacillati</taxon>
        <taxon>Actinomycetota</taxon>
        <taxon>Actinomycetes</taxon>
        <taxon>Propionibacteriales</taxon>
        <taxon>Nocardioidaceae</taxon>
        <taxon>Mumia</taxon>
    </lineage>
</organism>
<protein>
    <submittedName>
        <fullName evidence="8">RNA polymerase sigma-70 factor (ECF subfamily)</fullName>
    </submittedName>
</protein>
<dbReference type="CDD" id="cd06171">
    <property type="entry name" value="Sigma70_r4"/>
    <property type="match status" value="1"/>
</dbReference>
<dbReference type="NCBIfam" id="NF007228">
    <property type="entry name" value="PRK09646.1"/>
    <property type="match status" value="1"/>
</dbReference>
<reference evidence="8 9" key="1">
    <citation type="submission" date="2017-11" db="EMBL/GenBank/DDBJ databases">
        <title>Genomic Encyclopedia of Archaeal and Bacterial Type Strains, Phase II (KMG-II): From Individual Species to Whole Genera.</title>
        <authorList>
            <person name="Goeker M."/>
        </authorList>
    </citation>
    <scope>NUCLEOTIDE SEQUENCE [LARGE SCALE GENOMIC DNA]</scope>
    <source>
        <strain evidence="8 9">DSM 27763</strain>
    </source>
</reference>
<keyword evidence="3" id="KW-0731">Sigma factor</keyword>
<dbReference type="OrthoDB" id="9784272at2"/>
<evidence type="ECO:0000313" key="8">
    <source>
        <dbReference type="EMBL" id="PJJ53948.1"/>
    </source>
</evidence>
<dbReference type="Pfam" id="PF04542">
    <property type="entry name" value="Sigma70_r2"/>
    <property type="match status" value="1"/>
</dbReference>
<dbReference type="EMBL" id="PGEZ01000002">
    <property type="protein sequence ID" value="PJJ53948.1"/>
    <property type="molecule type" value="Genomic_DNA"/>
</dbReference>
<feature type="region of interest" description="Disordered" evidence="5">
    <location>
        <begin position="1"/>
        <end position="20"/>
    </location>
</feature>
<keyword evidence="4" id="KW-0804">Transcription</keyword>
<dbReference type="InterPro" id="IPR039425">
    <property type="entry name" value="RNA_pol_sigma-70-like"/>
</dbReference>
<comment type="caution">
    <text evidence="8">The sequence shown here is derived from an EMBL/GenBank/DDBJ whole genome shotgun (WGS) entry which is preliminary data.</text>
</comment>
<dbReference type="NCBIfam" id="TIGR02937">
    <property type="entry name" value="sigma70-ECF"/>
    <property type="match status" value="1"/>
</dbReference>
<dbReference type="InterPro" id="IPR013325">
    <property type="entry name" value="RNA_pol_sigma_r2"/>
</dbReference>
<evidence type="ECO:0000259" key="7">
    <source>
        <dbReference type="Pfam" id="PF08281"/>
    </source>
</evidence>
<keyword evidence="9" id="KW-1185">Reference proteome</keyword>
<dbReference type="Gene3D" id="1.10.10.10">
    <property type="entry name" value="Winged helix-like DNA-binding domain superfamily/Winged helix DNA-binding domain"/>
    <property type="match status" value="1"/>
</dbReference>
<dbReference type="InterPro" id="IPR013249">
    <property type="entry name" value="RNA_pol_sigma70_r4_t2"/>
</dbReference>
<evidence type="ECO:0000256" key="5">
    <source>
        <dbReference type="SAM" id="MobiDB-lite"/>
    </source>
</evidence>
<dbReference type="InterPro" id="IPR036388">
    <property type="entry name" value="WH-like_DNA-bd_sf"/>
</dbReference>
<gene>
    <name evidence="8" type="ORF">CLV56_3450</name>
</gene>
<dbReference type="InterPro" id="IPR007627">
    <property type="entry name" value="RNA_pol_sigma70_r2"/>
</dbReference>
<dbReference type="Proteomes" id="UP000230842">
    <property type="component" value="Unassembled WGS sequence"/>
</dbReference>
<dbReference type="AlphaFoldDB" id="A0A0B2B723"/>
<dbReference type="GO" id="GO:0003677">
    <property type="term" value="F:DNA binding"/>
    <property type="evidence" value="ECO:0007669"/>
    <property type="project" value="InterPro"/>
</dbReference>
<dbReference type="SUPFAM" id="SSF88946">
    <property type="entry name" value="Sigma2 domain of RNA polymerase sigma factors"/>
    <property type="match status" value="1"/>
</dbReference>
<dbReference type="Pfam" id="PF08281">
    <property type="entry name" value="Sigma70_r4_2"/>
    <property type="match status" value="1"/>
</dbReference>
<proteinExistence type="inferred from homology"/>
<dbReference type="PANTHER" id="PTHR43133:SF66">
    <property type="entry name" value="ECF RNA POLYMERASE SIGMA FACTOR SIGK"/>
    <property type="match status" value="1"/>
</dbReference>
<dbReference type="GO" id="GO:0006352">
    <property type="term" value="P:DNA-templated transcription initiation"/>
    <property type="evidence" value="ECO:0007669"/>
    <property type="project" value="InterPro"/>
</dbReference>
<dbReference type="RefSeq" id="WP_039359633.1">
    <property type="nucleotide sequence ID" value="NZ_PGEZ01000002.1"/>
</dbReference>
<dbReference type="Gene3D" id="1.10.1740.10">
    <property type="match status" value="1"/>
</dbReference>
<feature type="domain" description="RNA polymerase sigma-70 region 2" evidence="6">
    <location>
        <begin position="41"/>
        <end position="108"/>
    </location>
</feature>
<dbReference type="PANTHER" id="PTHR43133">
    <property type="entry name" value="RNA POLYMERASE ECF-TYPE SIGMA FACTO"/>
    <property type="match status" value="1"/>
</dbReference>
<dbReference type="SUPFAM" id="SSF88659">
    <property type="entry name" value="Sigma3 and sigma4 domains of RNA polymerase sigma factors"/>
    <property type="match status" value="1"/>
</dbReference>
<evidence type="ECO:0000313" key="9">
    <source>
        <dbReference type="Proteomes" id="UP000230842"/>
    </source>
</evidence>
<accession>A0A0B2B723</accession>
<evidence type="ECO:0000256" key="3">
    <source>
        <dbReference type="ARBA" id="ARBA00023082"/>
    </source>
</evidence>
<sequence length="199" mass="22247">MAQSDPPPHRPAHRADRAPADELDDLMTSVARGDEAAFAALYDELGAAVYGLARRVLRDPARSEEVAQEVFLQVWQSAVRFDPGRGRARSWVLMLAHRRAVDAVRRDQAAADRETRYDWSGGPDFDHVSDEVTVRLEHEQVRRCLGTLTDLQREAVGLAYYQGYTYAEVATVLDANPATVKTRMRDGLIRLRDCLGVVA</sequence>
<feature type="domain" description="RNA polymerase sigma factor 70 region 4 type 2" evidence="7">
    <location>
        <begin position="139"/>
        <end position="191"/>
    </location>
</feature>
<evidence type="ECO:0000256" key="1">
    <source>
        <dbReference type="ARBA" id="ARBA00010641"/>
    </source>
</evidence>
<evidence type="ECO:0000259" key="6">
    <source>
        <dbReference type="Pfam" id="PF04542"/>
    </source>
</evidence>
<evidence type="ECO:0000256" key="4">
    <source>
        <dbReference type="ARBA" id="ARBA00023163"/>
    </source>
</evidence>
<comment type="similarity">
    <text evidence="1">Belongs to the sigma-70 factor family. ECF subfamily.</text>
</comment>